<feature type="compositionally biased region" description="Basic residues" evidence="1">
    <location>
        <begin position="375"/>
        <end position="387"/>
    </location>
</feature>
<dbReference type="OrthoDB" id="410104at2759"/>
<evidence type="ECO:0000313" key="2">
    <source>
        <dbReference type="EMBL" id="CAI3981692.1"/>
    </source>
</evidence>
<proteinExistence type="predicted"/>
<comment type="caution">
    <text evidence="2">The sequence shown here is derived from an EMBL/GenBank/DDBJ whole genome shotgun (WGS) entry which is preliminary data.</text>
</comment>
<dbReference type="Proteomes" id="UP001152797">
    <property type="component" value="Unassembled WGS sequence"/>
</dbReference>
<reference evidence="2" key="1">
    <citation type="submission" date="2022-10" db="EMBL/GenBank/DDBJ databases">
        <authorList>
            <person name="Chen Y."/>
            <person name="Dougan E. K."/>
            <person name="Chan C."/>
            <person name="Rhodes N."/>
            <person name="Thang M."/>
        </authorList>
    </citation>
    <scope>NUCLEOTIDE SEQUENCE</scope>
</reference>
<protein>
    <submittedName>
        <fullName evidence="2">Uncharacterized protein</fullName>
    </submittedName>
</protein>
<feature type="non-terminal residue" evidence="2">
    <location>
        <position position="1"/>
    </location>
</feature>
<dbReference type="EMBL" id="CAMXCT020000655">
    <property type="protein sequence ID" value="CAL1135067.1"/>
    <property type="molecule type" value="Genomic_DNA"/>
</dbReference>
<evidence type="ECO:0000313" key="4">
    <source>
        <dbReference type="Proteomes" id="UP001152797"/>
    </source>
</evidence>
<evidence type="ECO:0000256" key="1">
    <source>
        <dbReference type="SAM" id="MobiDB-lite"/>
    </source>
</evidence>
<organism evidence="2">
    <name type="scientific">Cladocopium goreaui</name>
    <dbReference type="NCBI Taxonomy" id="2562237"/>
    <lineage>
        <taxon>Eukaryota</taxon>
        <taxon>Sar</taxon>
        <taxon>Alveolata</taxon>
        <taxon>Dinophyceae</taxon>
        <taxon>Suessiales</taxon>
        <taxon>Symbiodiniaceae</taxon>
        <taxon>Cladocopium</taxon>
    </lineage>
</organism>
<name>A0A9P1BXS9_9DINO</name>
<gene>
    <name evidence="2" type="ORF">C1SCF055_LOCUS9456</name>
</gene>
<dbReference type="AlphaFoldDB" id="A0A9P1BXS9"/>
<accession>A0A9P1BXS9</accession>
<feature type="region of interest" description="Disordered" evidence="1">
    <location>
        <begin position="367"/>
        <end position="404"/>
    </location>
</feature>
<keyword evidence="4" id="KW-1185">Reference proteome</keyword>
<dbReference type="EMBL" id="CAMXCT030000655">
    <property type="protein sequence ID" value="CAL4769004.1"/>
    <property type="molecule type" value="Genomic_DNA"/>
</dbReference>
<evidence type="ECO:0000313" key="3">
    <source>
        <dbReference type="EMBL" id="CAL4769004.1"/>
    </source>
</evidence>
<reference evidence="3 4" key="2">
    <citation type="submission" date="2024-05" db="EMBL/GenBank/DDBJ databases">
        <authorList>
            <person name="Chen Y."/>
            <person name="Shah S."/>
            <person name="Dougan E. K."/>
            <person name="Thang M."/>
            <person name="Chan C."/>
        </authorList>
    </citation>
    <scope>NUCLEOTIDE SEQUENCE [LARGE SCALE GENOMIC DNA]</scope>
</reference>
<feature type="non-terminal residue" evidence="2">
    <location>
        <position position="830"/>
    </location>
</feature>
<sequence>PGKDLATPGKLTTGGPRPSPVMVINKIIPLCTVSIYGFLNHGMDDFLYLQAGEASWLCSINVSEQDLSPLILELCAGMGGMGIGASFLGGMPSLSIDSNELACCHLMANSHGKVLKLDINQALLMPHAWRTYGLHQWPDSSPYHQVVGDLFKCWGQRTAGTPARPAPPTVFAVGITHLGAFDMCFLNAGQFLFEALRSLDIQMVNFLMDMEGKVDGADFRVWKTMRLTTLQNWPPTMPLRAAGQRAHHMDPSTMLQLHAGHVDMAATELAAWISDELSLGWALDPGHLFQQSDDHACGTVALLHVGVPTAYCECSKKCPAAIKKLGAPSIANPWHALKALTSKPGNNFQYVLRSDLMDFMDSKAASKRGAQISMQKKKKKKKDKKQNKTPSAPPVAPDPSTIQLNPAHFIDDERDQVEQIPLAQVTADSRGLAEIPHNLKSQANVVSICFPATYLPTSDPLLINDCLLQLGDHPISRQKVQDPANSMDLAATNVLKIQLFRDELGSIWEAAVEDSMDQMMLDLWGRLLMTKYEKGMQGIVQALHEELLSYWTPTWQAMSTVEPSTWNWVIAFFQAHVPQLQMQLGPISPDQWFGALRKYRTNAARGVDGISPKDLLSLPMAWTLRLLDLLHAIELGQSDWPTAILYGVVNVLAKDEGASTVDRFRPVVAWLGALQSGAFMDRAAQAHFDMDKDSLRPLCGVKDTQSHWLDCPRYAWARAEVECWQNHHGHDAVALRSHLLPSRSPFAAAWKRALLEIPDTTGPEELSEPNERGDVSLFGLADELQISFGDVYNLDANELVSTAWPVHPEPGDSSGMRRRSAYLGKDMWPV</sequence>
<dbReference type="EMBL" id="CAMXCT010000655">
    <property type="protein sequence ID" value="CAI3981692.1"/>
    <property type="molecule type" value="Genomic_DNA"/>
</dbReference>